<dbReference type="Proteomes" id="UP000027222">
    <property type="component" value="Unassembled WGS sequence"/>
</dbReference>
<keyword evidence="2" id="KW-1185">Reference proteome</keyword>
<name>A0A067S818_GALM3</name>
<reference evidence="2" key="1">
    <citation type="journal article" date="2014" name="Proc. Natl. Acad. Sci. U.S.A.">
        <title>Extensive sampling of basidiomycete genomes demonstrates inadequacy of the white-rot/brown-rot paradigm for wood decay fungi.</title>
        <authorList>
            <person name="Riley R."/>
            <person name="Salamov A.A."/>
            <person name="Brown D.W."/>
            <person name="Nagy L.G."/>
            <person name="Floudas D."/>
            <person name="Held B.W."/>
            <person name="Levasseur A."/>
            <person name="Lombard V."/>
            <person name="Morin E."/>
            <person name="Otillar R."/>
            <person name="Lindquist E.A."/>
            <person name="Sun H."/>
            <person name="LaButti K.M."/>
            <person name="Schmutz J."/>
            <person name="Jabbour D."/>
            <person name="Luo H."/>
            <person name="Baker S.E."/>
            <person name="Pisabarro A.G."/>
            <person name="Walton J.D."/>
            <person name="Blanchette R.A."/>
            <person name="Henrissat B."/>
            <person name="Martin F."/>
            <person name="Cullen D."/>
            <person name="Hibbett D.S."/>
            <person name="Grigoriev I.V."/>
        </authorList>
    </citation>
    <scope>NUCLEOTIDE SEQUENCE [LARGE SCALE GENOMIC DNA]</scope>
    <source>
        <strain evidence="2">CBS 339.88</strain>
    </source>
</reference>
<evidence type="ECO:0000313" key="2">
    <source>
        <dbReference type="Proteomes" id="UP000027222"/>
    </source>
</evidence>
<dbReference type="EMBL" id="KL142419">
    <property type="protein sequence ID" value="KDR66941.1"/>
    <property type="molecule type" value="Genomic_DNA"/>
</dbReference>
<dbReference type="HOGENOM" id="CLU_2427176_0_0_1"/>
<dbReference type="AlphaFoldDB" id="A0A067S818"/>
<sequence length="91" mass="10593">MKPVQGTDFFYRKNRSLRPRKKYFLGRGSSSNCRCLVCEAPSSRRRLWLHDALMAHLSTSHRISCTVEGIHWKRLQLICKTTDDLESTRPG</sequence>
<gene>
    <name evidence="1" type="ORF">GALMADRAFT_1137359</name>
</gene>
<evidence type="ECO:0000313" key="1">
    <source>
        <dbReference type="EMBL" id="KDR66941.1"/>
    </source>
</evidence>
<accession>A0A067S818</accession>
<protein>
    <submittedName>
        <fullName evidence="1">Uncharacterized protein</fullName>
    </submittedName>
</protein>
<organism evidence="1 2">
    <name type="scientific">Galerina marginata (strain CBS 339.88)</name>
    <dbReference type="NCBI Taxonomy" id="685588"/>
    <lineage>
        <taxon>Eukaryota</taxon>
        <taxon>Fungi</taxon>
        <taxon>Dikarya</taxon>
        <taxon>Basidiomycota</taxon>
        <taxon>Agaricomycotina</taxon>
        <taxon>Agaricomycetes</taxon>
        <taxon>Agaricomycetidae</taxon>
        <taxon>Agaricales</taxon>
        <taxon>Agaricineae</taxon>
        <taxon>Strophariaceae</taxon>
        <taxon>Galerina</taxon>
    </lineage>
</organism>
<proteinExistence type="predicted"/>